<organism evidence="9 10">
    <name type="scientific">Fusarium albosuccineum</name>
    <dbReference type="NCBI Taxonomy" id="1237068"/>
    <lineage>
        <taxon>Eukaryota</taxon>
        <taxon>Fungi</taxon>
        <taxon>Dikarya</taxon>
        <taxon>Ascomycota</taxon>
        <taxon>Pezizomycotina</taxon>
        <taxon>Sordariomycetes</taxon>
        <taxon>Hypocreomycetidae</taxon>
        <taxon>Hypocreales</taxon>
        <taxon>Nectriaceae</taxon>
        <taxon>Fusarium</taxon>
        <taxon>Fusarium decemcellulare species complex</taxon>
    </lineage>
</organism>
<evidence type="ECO:0000256" key="8">
    <source>
        <dbReference type="SAM" id="Phobius"/>
    </source>
</evidence>
<dbReference type="InterPro" id="IPR011701">
    <property type="entry name" value="MFS"/>
</dbReference>
<evidence type="ECO:0000313" key="9">
    <source>
        <dbReference type="EMBL" id="KAF4468803.1"/>
    </source>
</evidence>
<dbReference type="Pfam" id="PF07690">
    <property type="entry name" value="MFS_1"/>
    <property type="match status" value="1"/>
</dbReference>
<dbReference type="SUPFAM" id="SSF103473">
    <property type="entry name" value="MFS general substrate transporter"/>
    <property type="match status" value="1"/>
</dbReference>
<dbReference type="PANTHER" id="PTHR43791">
    <property type="entry name" value="PERMEASE-RELATED"/>
    <property type="match status" value="1"/>
</dbReference>
<protein>
    <submittedName>
        <fullName evidence="9">Alternative sulfate transporter</fullName>
    </submittedName>
</protein>
<dbReference type="PANTHER" id="PTHR43791:SF32">
    <property type="entry name" value="MAJOR FACILITATOR SUPERFAMILY (MFS) PROFILE DOMAIN-CONTAINING PROTEIN"/>
    <property type="match status" value="1"/>
</dbReference>
<feature type="transmembrane region" description="Helical" evidence="8">
    <location>
        <begin position="187"/>
        <end position="209"/>
    </location>
</feature>
<reference evidence="9 10" key="1">
    <citation type="submission" date="2020-01" db="EMBL/GenBank/DDBJ databases">
        <title>Identification and distribution of gene clusters putatively required for synthesis of sphingolipid metabolism inhibitors in phylogenetically diverse species of the filamentous fungus Fusarium.</title>
        <authorList>
            <person name="Kim H.-S."/>
            <person name="Busman M."/>
            <person name="Brown D.W."/>
            <person name="Divon H."/>
            <person name="Uhlig S."/>
            <person name="Proctor R.H."/>
        </authorList>
    </citation>
    <scope>NUCLEOTIDE SEQUENCE [LARGE SCALE GENOMIC DNA]</scope>
    <source>
        <strain evidence="9 10">NRRL 20459</strain>
    </source>
</reference>
<keyword evidence="5 8" id="KW-0472">Membrane</keyword>
<feature type="transmembrane region" description="Helical" evidence="8">
    <location>
        <begin position="327"/>
        <end position="343"/>
    </location>
</feature>
<keyword evidence="4 8" id="KW-1133">Transmembrane helix</keyword>
<feature type="transmembrane region" description="Helical" evidence="8">
    <location>
        <begin position="355"/>
        <end position="372"/>
    </location>
</feature>
<dbReference type="OrthoDB" id="2985014at2759"/>
<keyword evidence="2" id="KW-0813">Transport</keyword>
<evidence type="ECO:0000256" key="2">
    <source>
        <dbReference type="ARBA" id="ARBA00022448"/>
    </source>
</evidence>
<feature type="transmembrane region" description="Helical" evidence="8">
    <location>
        <begin position="154"/>
        <end position="175"/>
    </location>
</feature>
<feature type="transmembrane region" description="Helical" evidence="8">
    <location>
        <begin position="424"/>
        <end position="447"/>
    </location>
</feature>
<evidence type="ECO:0000256" key="6">
    <source>
        <dbReference type="ARBA" id="ARBA00023180"/>
    </source>
</evidence>
<evidence type="ECO:0000256" key="7">
    <source>
        <dbReference type="SAM" id="MobiDB-lite"/>
    </source>
</evidence>
<gene>
    <name evidence="9" type="ORF">FALBO_4304</name>
</gene>
<keyword evidence="6" id="KW-0325">Glycoprotein</keyword>
<dbReference type="GO" id="GO:0016020">
    <property type="term" value="C:membrane"/>
    <property type="evidence" value="ECO:0007669"/>
    <property type="project" value="UniProtKB-SubCell"/>
</dbReference>
<keyword evidence="10" id="KW-1185">Reference proteome</keyword>
<evidence type="ECO:0000256" key="3">
    <source>
        <dbReference type="ARBA" id="ARBA00022692"/>
    </source>
</evidence>
<proteinExistence type="predicted"/>
<sequence>MEIRQVEKRLPSPVRDEVDPNPNSDLQWTEEEERALVRKVDLLIMPLLILGFFALQLDRGNIGNALTDLFLKDVGITQNQFNVGQQLLSVGIILLETWPDFVDRRPDHRVAFQNGLGPYFATRLLLGLCEAGFIPASLFTLSRWYKRDEISKRFSWFFLGNMLAPALAGLIAFGILRMRGIANLTGWQWLFILEGLFTILVGIAFLLTFPQQVSNPVSLLRIRYFDERETQILVERVLRDDPSKAVVRQYVSRDELKAALTNWRFLPHLGLTIAGLAPASAFNSYAPTLTTGFGFDRLESNALVSIAYWVLLFFILFWGWVADRLRVRGPVVTIGLVVFWVFNIANRSLIESDNAVLRFAILASSIAISWPWHPINGSWLSLNTKSAGERSVTMAMHIMAANCSGIIGTQLFRSEDAPVYRRGWTVIVCVSSAAVLFSLLANLQYYLGNRRKLHRQGLTYFY</sequence>
<name>A0A8H4LIK5_9HYPO</name>
<dbReference type="Proteomes" id="UP000554235">
    <property type="component" value="Unassembled WGS sequence"/>
</dbReference>
<evidence type="ECO:0000256" key="4">
    <source>
        <dbReference type="ARBA" id="ARBA00022989"/>
    </source>
</evidence>
<feature type="transmembrane region" description="Helical" evidence="8">
    <location>
        <begin position="40"/>
        <end position="57"/>
    </location>
</feature>
<evidence type="ECO:0000256" key="5">
    <source>
        <dbReference type="ARBA" id="ARBA00023136"/>
    </source>
</evidence>
<feature type="region of interest" description="Disordered" evidence="7">
    <location>
        <begin position="1"/>
        <end position="25"/>
    </location>
</feature>
<dbReference type="EMBL" id="JAADYS010000560">
    <property type="protein sequence ID" value="KAF4468803.1"/>
    <property type="molecule type" value="Genomic_DNA"/>
</dbReference>
<feature type="compositionally biased region" description="Basic and acidic residues" evidence="7">
    <location>
        <begin position="1"/>
        <end position="18"/>
    </location>
</feature>
<keyword evidence="3 8" id="KW-0812">Transmembrane</keyword>
<dbReference type="Gene3D" id="1.20.1250.20">
    <property type="entry name" value="MFS general substrate transporter like domains"/>
    <property type="match status" value="2"/>
</dbReference>
<comment type="caution">
    <text evidence="9">The sequence shown here is derived from an EMBL/GenBank/DDBJ whole genome shotgun (WGS) entry which is preliminary data.</text>
</comment>
<dbReference type="GO" id="GO:0022857">
    <property type="term" value="F:transmembrane transporter activity"/>
    <property type="evidence" value="ECO:0007669"/>
    <property type="project" value="InterPro"/>
</dbReference>
<feature type="transmembrane region" description="Helical" evidence="8">
    <location>
        <begin position="120"/>
        <end position="142"/>
    </location>
</feature>
<dbReference type="AlphaFoldDB" id="A0A8H4LIK5"/>
<accession>A0A8H4LIK5</accession>
<feature type="transmembrane region" description="Helical" evidence="8">
    <location>
        <begin position="302"/>
        <end position="321"/>
    </location>
</feature>
<evidence type="ECO:0000313" key="10">
    <source>
        <dbReference type="Proteomes" id="UP000554235"/>
    </source>
</evidence>
<evidence type="ECO:0000256" key="1">
    <source>
        <dbReference type="ARBA" id="ARBA00004141"/>
    </source>
</evidence>
<comment type="subcellular location">
    <subcellularLocation>
        <location evidence="1">Membrane</location>
        <topology evidence="1">Multi-pass membrane protein</topology>
    </subcellularLocation>
</comment>
<dbReference type="InterPro" id="IPR036259">
    <property type="entry name" value="MFS_trans_sf"/>
</dbReference>